<keyword evidence="1" id="KW-0067">ATP-binding</keyword>
<evidence type="ECO:0000313" key="2">
    <source>
        <dbReference type="Proteomes" id="UP000240608"/>
    </source>
</evidence>
<protein>
    <submittedName>
        <fullName evidence="1">ATP-binding protein</fullName>
    </submittedName>
</protein>
<feature type="non-terminal residue" evidence="1">
    <location>
        <position position="1"/>
    </location>
</feature>
<proteinExistence type="predicted"/>
<dbReference type="InterPro" id="IPR027417">
    <property type="entry name" value="P-loop_NTPase"/>
</dbReference>
<dbReference type="AlphaFoldDB" id="A0A2T4D4X8"/>
<dbReference type="Proteomes" id="UP000240608">
    <property type="component" value="Unassembled WGS sequence"/>
</dbReference>
<dbReference type="GO" id="GO:0005524">
    <property type="term" value="F:ATP binding"/>
    <property type="evidence" value="ECO:0007669"/>
    <property type="project" value="UniProtKB-KW"/>
</dbReference>
<comment type="caution">
    <text evidence="1">The sequence shown here is derived from an EMBL/GenBank/DDBJ whole genome shotgun (WGS) entry which is preliminary data.</text>
</comment>
<keyword evidence="1" id="KW-0547">Nucleotide-binding</keyword>
<dbReference type="SUPFAM" id="SSF52540">
    <property type="entry name" value="P-loop containing nucleoside triphosphate hydrolases"/>
    <property type="match status" value="1"/>
</dbReference>
<sequence length="57" mass="6494">NVTFLISSHDLNHVTEISERIVALEKGEIIKDLSVNERTLEELHEYFQGNANTVVVE</sequence>
<dbReference type="Gene3D" id="3.40.50.300">
    <property type="entry name" value="P-loop containing nucleotide triphosphate hydrolases"/>
    <property type="match status" value="1"/>
</dbReference>
<gene>
    <name evidence="1" type="ORF">C9994_17630</name>
</gene>
<reference evidence="1 2" key="1">
    <citation type="submission" date="2018-03" db="EMBL/GenBank/DDBJ databases">
        <title>Cross-interface Injection: A General Nanoliter Liquid Handling Method Applied to Single Cells Genome Amplification Automated Nanoliter Liquid Handling Applied to Single Cell Multiple Displacement Amplification.</title>
        <authorList>
            <person name="Yun J."/>
            <person name="Xu P."/>
            <person name="Xu J."/>
            <person name="Dai X."/>
            <person name="Wang Y."/>
            <person name="Zheng X."/>
            <person name="Cao C."/>
            <person name="Yi Q."/>
            <person name="Zhu Y."/>
            <person name="Wang L."/>
            <person name="Dong Z."/>
            <person name="Huang Y."/>
            <person name="Huang L."/>
            <person name="Du W."/>
        </authorList>
    </citation>
    <scope>NUCLEOTIDE SEQUENCE [LARGE SCALE GENOMIC DNA]</scope>
    <source>
        <strain evidence="1 2">Z-D1-2</strain>
    </source>
</reference>
<accession>A0A2T4D4X8</accession>
<dbReference type="EMBL" id="PYVU01000717">
    <property type="protein sequence ID" value="PTB88798.1"/>
    <property type="molecule type" value="Genomic_DNA"/>
</dbReference>
<organism evidence="1 2">
    <name type="scientific">Marivirga lumbricoides</name>
    <dbReference type="NCBI Taxonomy" id="1046115"/>
    <lineage>
        <taxon>Bacteria</taxon>
        <taxon>Pseudomonadati</taxon>
        <taxon>Bacteroidota</taxon>
        <taxon>Cytophagia</taxon>
        <taxon>Cytophagales</taxon>
        <taxon>Marivirgaceae</taxon>
        <taxon>Marivirga</taxon>
    </lineage>
</organism>
<name>A0A2T4D4X8_9BACT</name>
<evidence type="ECO:0000313" key="1">
    <source>
        <dbReference type="EMBL" id="PTB88798.1"/>
    </source>
</evidence>